<feature type="signal peptide" evidence="1">
    <location>
        <begin position="1"/>
        <end position="18"/>
    </location>
</feature>
<feature type="chain" id="PRO_5012293787" evidence="1">
    <location>
        <begin position="19"/>
        <end position="276"/>
    </location>
</feature>
<dbReference type="InterPro" id="IPR029058">
    <property type="entry name" value="AB_hydrolase_fold"/>
</dbReference>
<dbReference type="RefSeq" id="WP_099155167.1">
    <property type="nucleotide sequence ID" value="NZ_PDUD01000055.1"/>
</dbReference>
<dbReference type="GO" id="GO:0016787">
    <property type="term" value="F:hydrolase activity"/>
    <property type="evidence" value="ECO:0007669"/>
    <property type="project" value="UniProtKB-KW"/>
</dbReference>
<dbReference type="InterPro" id="IPR050471">
    <property type="entry name" value="AB_hydrolase"/>
</dbReference>
<sequence>MKAFTLSLFLLCFCSLSAQETAQNIPYGNNPAAGHYLEIAGTRLYYEIYGEGEPLLMLHGGVYGYIDEFTPLIPELAKQYQVICLATRGHGKSEIGHQPFTYRQRAGDAYELIQHLKLEKVRVIGFSDGGTTALHLAALHPEAVYKLVAMGVGEIPAGSREESFSYSAESLLTEAKAYFESRLELMPEPDRWDESLQMLNQLYNNAALDAGTLKKIKCPVLLMNGDHDQYYPIAKVVRAYEAVPAGLLSVIPGCGHVIFYCNLPAVLAGITPFLKD</sequence>
<dbReference type="Gene3D" id="3.40.50.1820">
    <property type="entry name" value="alpha/beta hydrolase"/>
    <property type="match status" value="1"/>
</dbReference>
<keyword evidence="1" id="KW-0732">Signal</keyword>
<organism evidence="3 4">
    <name type="scientific">Flavilitoribacter nigricans (strain ATCC 23147 / DSM 23189 / NBRC 102662 / NCIMB 1420 / SS-2)</name>
    <name type="common">Lewinella nigricans</name>
    <dbReference type="NCBI Taxonomy" id="1122177"/>
    <lineage>
        <taxon>Bacteria</taxon>
        <taxon>Pseudomonadati</taxon>
        <taxon>Bacteroidota</taxon>
        <taxon>Saprospiria</taxon>
        <taxon>Saprospirales</taxon>
        <taxon>Lewinellaceae</taxon>
        <taxon>Flavilitoribacter</taxon>
    </lineage>
</organism>
<dbReference type="InterPro" id="IPR000073">
    <property type="entry name" value="AB_hydrolase_1"/>
</dbReference>
<dbReference type="EMBL" id="PDUD01000055">
    <property type="protein sequence ID" value="PHN01419.1"/>
    <property type="molecule type" value="Genomic_DNA"/>
</dbReference>
<keyword evidence="4" id="KW-1185">Reference proteome</keyword>
<dbReference type="OrthoDB" id="2247630at2"/>
<dbReference type="PANTHER" id="PTHR43433:SF5">
    <property type="entry name" value="AB HYDROLASE-1 DOMAIN-CONTAINING PROTEIN"/>
    <property type="match status" value="1"/>
</dbReference>
<dbReference type="PRINTS" id="PR00111">
    <property type="entry name" value="ABHYDROLASE"/>
</dbReference>
<dbReference type="Pfam" id="PF00561">
    <property type="entry name" value="Abhydrolase_1"/>
    <property type="match status" value="1"/>
</dbReference>
<dbReference type="Proteomes" id="UP000223913">
    <property type="component" value="Unassembled WGS sequence"/>
</dbReference>
<keyword evidence="3" id="KW-0378">Hydrolase</keyword>
<dbReference type="PANTHER" id="PTHR43433">
    <property type="entry name" value="HYDROLASE, ALPHA/BETA FOLD FAMILY PROTEIN"/>
    <property type="match status" value="1"/>
</dbReference>
<name>A0A2D0MZU7_FLAN2</name>
<reference evidence="3 4" key="1">
    <citation type="submission" date="2017-10" db="EMBL/GenBank/DDBJ databases">
        <title>The draft genome sequence of Lewinella nigricans NBRC 102662.</title>
        <authorList>
            <person name="Wang K."/>
        </authorList>
    </citation>
    <scope>NUCLEOTIDE SEQUENCE [LARGE SCALE GENOMIC DNA]</scope>
    <source>
        <strain evidence="3 4">NBRC 102662</strain>
    </source>
</reference>
<proteinExistence type="predicted"/>
<evidence type="ECO:0000259" key="2">
    <source>
        <dbReference type="Pfam" id="PF00561"/>
    </source>
</evidence>
<dbReference type="SUPFAM" id="SSF53474">
    <property type="entry name" value="alpha/beta-Hydrolases"/>
    <property type="match status" value="1"/>
</dbReference>
<gene>
    <name evidence="3" type="ORF">CRP01_37165</name>
</gene>
<evidence type="ECO:0000256" key="1">
    <source>
        <dbReference type="SAM" id="SignalP"/>
    </source>
</evidence>
<protein>
    <submittedName>
        <fullName evidence="3">Alpha/beta hydrolase</fullName>
    </submittedName>
</protein>
<feature type="domain" description="AB hydrolase-1" evidence="2">
    <location>
        <begin position="54"/>
        <end position="152"/>
    </location>
</feature>
<comment type="caution">
    <text evidence="3">The sequence shown here is derived from an EMBL/GenBank/DDBJ whole genome shotgun (WGS) entry which is preliminary data.</text>
</comment>
<dbReference type="AlphaFoldDB" id="A0A2D0MZU7"/>
<accession>A0A2D0MZU7</accession>
<evidence type="ECO:0000313" key="3">
    <source>
        <dbReference type="EMBL" id="PHN01419.1"/>
    </source>
</evidence>
<evidence type="ECO:0000313" key="4">
    <source>
        <dbReference type="Proteomes" id="UP000223913"/>
    </source>
</evidence>